<dbReference type="Proteomes" id="UP001208570">
    <property type="component" value="Unassembled WGS sequence"/>
</dbReference>
<keyword evidence="2" id="KW-1185">Reference proteome</keyword>
<dbReference type="EMBL" id="JAODUP010000040">
    <property type="protein sequence ID" value="KAK2166224.1"/>
    <property type="molecule type" value="Genomic_DNA"/>
</dbReference>
<organism evidence="1 2">
    <name type="scientific">Paralvinella palmiformis</name>
    <dbReference type="NCBI Taxonomy" id="53620"/>
    <lineage>
        <taxon>Eukaryota</taxon>
        <taxon>Metazoa</taxon>
        <taxon>Spiralia</taxon>
        <taxon>Lophotrochozoa</taxon>
        <taxon>Annelida</taxon>
        <taxon>Polychaeta</taxon>
        <taxon>Sedentaria</taxon>
        <taxon>Canalipalpata</taxon>
        <taxon>Terebellida</taxon>
        <taxon>Terebelliformia</taxon>
        <taxon>Alvinellidae</taxon>
        <taxon>Paralvinella</taxon>
    </lineage>
</organism>
<feature type="non-terminal residue" evidence="1">
    <location>
        <position position="1"/>
    </location>
</feature>
<sequence>ILQSDSKDDTDAEESKLQLLIVLEKQIMPSRKKALPPAITIVDASEMVLTTNGHPQPRPMFSQHQDGRQGIIIADRINIPLQNASVMYGMRTLFTCYYAWDLPHPTQYQLLFEGHSEHSCKRNSFNQIEKQFTNIK</sequence>
<evidence type="ECO:0000313" key="1">
    <source>
        <dbReference type="EMBL" id="KAK2166224.1"/>
    </source>
</evidence>
<gene>
    <name evidence="1" type="ORF">LSH36_40g00025</name>
</gene>
<proteinExistence type="predicted"/>
<protein>
    <submittedName>
        <fullName evidence="1">Uncharacterized protein</fullName>
    </submittedName>
</protein>
<comment type="caution">
    <text evidence="1">The sequence shown here is derived from an EMBL/GenBank/DDBJ whole genome shotgun (WGS) entry which is preliminary data.</text>
</comment>
<evidence type="ECO:0000313" key="2">
    <source>
        <dbReference type="Proteomes" id="UP001208570"/>
    </source>
</evidence>
<accession>A0AAD9NGF1</accession>
<dbReference type="AlphaFoldDB" id="A0AAD9NGF1"/>
<name>A0AAD9NGF1_9ANNE</name>
<reference evidence="1" key="1">
    <citation type="journal article" date="2023" name="Mol. Biol. Evol.">
        <title>Third-Generation Sequencing Reveals the Adaptive Role of the Epigenome in Three Deep-Sea Polychaetes.</title>
        <authorList>
            <person name="Perez M."/>
            <person name="Aroh O."/>
            <person name="Sun Y."/>
            <person name="Lan Y."/>
            <person name="Juniper S.K."/>
            <person name="Young C.R."/>
            <person name="Angers B."/>
            <person name="Qian P.Y."/>
        </authorList>
    </citation>
    <scope>NUCLEOTIDE SEQUENCE</scope>
    <source>
        <strain evidence="1">P08H-3</strain>
    </source>
</reference>